<feature type="coiled-coil region" evidence="3">
    <location>
        <begin position="112"/>
        <end position="146"/>
    </location>
</feature>
<name>A0A127VG68_9SPHI</name>
<accession>A0A127VG68</accession>
<dbReference type="SUPFAM" id="SSF111384">
    <property type="entry name" value="OmpH-like"/>
    <property type="match status" value="1"/>
</dbReference>
<dbReference type="AlphaFoldDB" id="A0A127VG68"/>
<dbReference type="Proteomes" id="UP000071561">
    <property type="component" value="Chromosome"/>
</dbReference>
<dbReference type="EMBL" id="CP014504">
    <property type="protein sequence ID" value="AMQ00280.1"/>
    <property type="molecule type" value="Genomic_DNA"/>
</dbReference>
<dbReference type="InterPro" id="IPR024930">
    <property type="entry name" value="Skp_dom_sf"/>
</dbReference>
<dbReference type="Gene3D" id="3.30.910.20">
    <property type="entry name" value="Skp domain"/>
    <property type="match status" value="1"/>
</dbReference>
<dbReference type="PATRIC" id="fig|188932.3.peg.3552"/>
<keyword evidence="3" id="KW-0175">Coiled coil</keyword>
<proteinExistence type="inferred from homology"/>
<dbReference type="PANTHER" id="PTHR35089">
    <property type="entry name" value="CHAPERONE PROTEIN SKP"/>
    <property type="match status" value="1"/>
</dbReference>
<evidence type="ECO:0000256" key="3">
    <source>
        <dbReference type="SAM" id="Coils"/>
    </source>
</evidence>
<reference evidence="4 5" key="1">
    <citation type="submission" date="2016-03" db="EMBL/GenBank/DDBJ databases">
        <title>Complete genome sequence of Pedobacter cryoconitis PAMC 27485.</title>
        <authorList>
            <person name="Lee J."/>
            <person name="Kim O.-S."/>
        </authorList>
    </citation>
    <scope>NUCLEOTIDE SEQUENCE [LARGE SCALE GENOMIC DNA]</scope>
    <source>
        <strain evidence="4 5">PAMC 27485</strain>
    </source>
</reference>
<dbReference type="Pfam" id="PF03938">
    <property type="entry name" value="OmpH"/>
    <property type="match status" value="1"/>
</dbReference>
<protein>
    <submittedName>
        <fullName evidence="4">Outer membrane chaperone Skp</fullName>
    </submittedName>
</protein>
<dbReference type="GO" id="GO:0051082">
    <property type="term" value="F:unfolded protein binding"/>
    <property type="evidence" value="ECO:0007669"/>
    <property type="project" value="InterPro"/>
</dbReference>
<evidence type="ECO:0000256" key="1">
    <source>
        <dbReference type="ARBA" id="ARBA00009091"/>
    </source>
</evidence>
<evidence type="ECO:0000256" key="2">
    <source>
        <dbReference type="ARBA" id="ARBA00022729"/>
    </source>
</evidence>
<evidence type="ECO:0000313" key="5">
    <source>
        <dbReference type="Proteomes" id="UP000071561"/>
    </source>
</evidence>
<dbReference type="RefSeq" id="WP_068403161.1">
    <property type="nucleotide sequence ID" value="NZ_CP014504.1"/>
</dbReference>
<organism evidence="4 5">
    <name type="scientific">Pedobacter cryoconitis</name>
    <dbReference type="NCBI Taxonomy" id="188932"/>
    <lineage>
        <taxon>Bacteria</taxon>
        <taxon>Pseudomonadati</taxon>
        <taxon>Bacteroidota</taxon>
        <taxon>Sphingobacteriia</taxon>
        <taxon>Sphingobacteriales</taxon>
        <taxon>Sphingobacteriaceae</taxon>
        <taxon>Pedobacter</taxon>
    </lineage>
</organism>
<evidence type="ECO:0000313" key="4">
    <source>
        <dbReference type="EMBL" id="AMQ00280.1"/>
    </source>
</evidence>
<sequence>MNRTSFKLSTLATAVALVSVLASCQSKDNKAATDTAVKTDVAGSAAVKANEPIVYVNSDSLLTKYQYFKDLKTKLDAKSKAAQTDLASKQQAFQREVAQYQQTQNTLPADQRATTEQRLARKQQELQAYQQNAGAALQNEQGAEQEKLYNKIADYLKIYAKGKGYKMVLTYQKGNSAILFADASLDVTSEVITGLNEGYKADKK</sequence>
<dbReference type="GO" id="GO:0005829">
    <property type="term" value="C:cytosol"/>
    <property type="evidence" value="ECO:0007669"/>
    <property type="project" value="TreeGrafter"/>
</dbReference>
<comment type="similarity">
    <text evidence="1">Belongs to the Skp family.</text>
</comment>
<dbReference type="PROSITE" id="PS51257">
    <property type="entry name" value="PROKAR_LIPOPROTEIN"/>
    <property type="match status" value="1"/>
</dbReference>
<dbReference type="SMART" id="SM00935">
    <property type="entry name" value="OmpH"/>
    <property type="match status" value="1"/>
</dbReference>
<gene>
    <name evidence="4" type="ORF">AY601_3414</name>
</gene>
<dbReference type="OrthoDB" id="1493259at2"/>
<dbReference type="InterPro" id="IPR005632">
    <property type="entry name" value="Chaperone_Skp"/>
</dbReference>
<dbReference type="GO" id="GO:0050821">
    <property type="term" value="P:protein stabilization"/>
    <property type="evidence" value="ECO:0007669"/>
    <property type="project" value="TreeGrafter"/>
</dbReference>
<keyword evidence="5" id="KW-1185">Reference proteome</keyword>
<dbReference type="PANTHER" id="PTHR35089:SF1">
    <property type="entry name" value="CHAPERONE PROTEIN SKP"/>
    <property type="match status" value="1"/>
</dbReference>
<keyword evidence="2" id="KW-0732">Signal</keyword>
<dbReference type="KEGG" id="pcm:AY601_3414"/>